<feature type="chain" id="PRO_5002433447" evidence="1">
    <location>
        <begin position="25"/>
        <end position="59"/>
    </location>
</feature>
<reference evidence="2" key="2">
    <citation type="journal article" date="2015" name="Fish Shellfish Immunol.">
        <title>Early steps in the European eel (Anguilla anguilla)-Vibrio vulnificus interaction in the gills: Role of the RtxA13 toxin.</title>
        <authorList>
            <person name="Callol A."/>
            <person name="Pajuelo D."/>
            <person name="Ebbesson L."/>
            <person name="Teles M."/>
            <person name="MacKenzie S."/>
            <person name="Amaro C."/>
        </authorList>
    </citation>
    <scope>NUCLEOTIDE SEQUENCE</scope>
</reference>
<keyword evidence="1" id="KW-0732">Signal</keyword>
<sequence>MNANLVYKIQFLWVVLSCVGGIRSVAREMGSEQKDCRFDSQVGHCRCTLEQGTSSELLP</sequence>
<proteinExistence type="predicted"/>
<dbReference type="EMBL" id="GBXM01037970">
    <property type="protein sequence ID" value="JAH70607.1"/>
    <property type="molecule type" value="Transcribed_RNA"/>
</dbReference>
<name>A0A0E9UXR3_ANGAN</name>
<reference evidence="2" key="1">
    <citation type="submission" date="2014-11" db="EMBL/GenBank/DDBJ databases">
        <authorList>
            <person name="Amaro Gonzalez C."/>
        </authorList>
    </citation>
    <scope>NUCLEOTIDE SEQUENCE</scope>
</reference>
<dbReference type="AlphaFoldDB" id="A0A0E9UXR3"/>
<evidence type="ECO:0000313" key="2">
    <source>
        <dbReference type="EMBL" id="JAH70607.1"/>
    </source>
</evidence>
<organism evidence="2">
    <name type="scientific">Anguilla anguilla</name>
    <name type="common">European freshwater eel</name>
    <name type="synonym">Muraena anguilla</name>
    <dbReference type="NCBI Taxonomy" id="7936"/>
    <lineage>
        <taxon>Eukaryota</taxon>
        <taxon>Metazoa</taxon>
        <taxon>Chordata</taxon>
        <taxon>Craniata</taxon>
        <taxon>Vertebrata</taxon>
        <taxon>Euteleostomi</taxon>
        <taxon>Actinopterygii</taxon>
        <taxon>Neopterygii</taxon>
        <taxon>Teleostei</taxon>
        <taxon>Anguilliformes</taxon>
        <taxon>Anguillidae</taxon>
        <taxon>Anguilla</taxon>
    </lineage>
</organism>
<protein>
    <submittedName>
        <fullName evidence="2">Uncharacterized protein</fullName>
    </submittedName>
</protein>
<feature type="signal peptide" evidence="1">
    <location>
        <begin position="1"/>
        <end position="24"/>
    </location>
</feature>
<accession>A0A0E9UXR3</accession>
<evidence type="ECO:0000256" key="1">
    <source>
        <dbReference type="SAM" id="SignalP"/>
    </source>
</evidence>